<dbReference type="SUPFAM" id="SSF54975">
    <property type="entry name" value="Acylphosphatase/BLUF domain-like"/>
    <property type="match status" value="1"/>
</dbReference>
<evidence type="ECO:0000259" key="6">
    <source>
        <dbReference type="PROSITE" id="PS51160"/>
    </source>
</evidence>
<dbReference type="PANTHER" id="PTHR47268">
    <property type="entry name" value="ACYLPHOSPHATASE"/>
    <property type="match status" value="1"/>
</dbReference>
<dbReference type="PROSITE" id="PS00150">
    <property type="entry name" value="ACYLPHOSPHATASE_1"/>
    <property type="match status" value="1"/>
</dbReference>
<evidence type="ECO:0000256" key="3">
    <source>
        <dbReference type="ARBA" id="ARBA00047645"/>
    </source>
</evidence>
<dbReference type="InterPro" id="IPR001792">
    <property type="entry name" value="Acylphosphatase-like_dom"/>
</dbReference>
<keyword evidence="4" id="KW-0378">Hydrolase</keyword>
<evidence type="ECO:0000256" key="5">
    <source>
        <dbReference type="RuleBase" id="RU004168"/>
    </source>
</evidence>
<dbReference type="PANTHER" id="PTHR47268:SF4">
    <property type="entry name" value="ACYLPHOSPHATASE"/>
    <property type="match status" value="1"/>
</dbReference>
<sequence length="93" mass="10433">MSELVRARVLVSGIVQGVAFRAFTQRQALRLNLLGGVRNLDDGRVEAIIEGVRKDVDALIELLRQGPPMARVERVEIEWGAPSGTEQTFQIWY</sequence>
<dbReference type="InterPro" id="IPR020456">
    <property type="entry name" value="Acylphosphatase"/>
</dbReference>
<feature type="active site" evidence="4">
    <location>
        <position position="39"/>
    </location>
</feature>
<evidence type="ECO:0000256" key="4">
    <source>
        <dbReference type="PROSITE-ProRule" id="PRU00520"/>
    </source>
</evidence>
<evidence type="ECO:0000313" key="8">
    <source>
        <dbReference type="Proteomes" id="UP001179121"/>
    </source>
</evidence>
<dbReference type="Gene3D" id="3.30.70.100">
    <property type="match status" value="1"/>
</dbReference>
<dbReference type="InterPro" id="IPR017968">
    <property type="entry name" value="Acylphosphatase_CS"/>
</dbReference>
<accession>A0AA86MYD1</accession>
<comment type="similarity">
    <text evidence="1 5">Belongs to the acylphosphatase family.</text>
</comment>
<dbReference type="Pfam" id="PF00708">
    <property type="entry name" value="Acylphosphatase"/>
    <property type="match status" value="1"/>
</dbReference>
<evidence type="ECO:0000256" key="1">
    <source>
        <dbReference type="ARBA" id="ARBA00005614"/>
    </source>
</evidence>
<dbReference type="Proteomes" id="UP001179121">
    <property type="component" value="Chromosome"/>
</dbReference>
<feature type="domain" description="Acylphosphatase-like" evidence="6">
    <location>
        <begin position="6"/>
        <end position="93"/>
    </location>
</feature>
<evidence type="ECO:0000313" key="7">
    <source>
        <dbReference type="EMBL" id="CAI4031169.1"/>
    </source>
</evidence>
<dbReference type="GO" id="GO:0003998">
    <property type="term" value="F:acylphosphatase activity"/>
    <property type="evidence" value="ECO:0007669"/>
    <property type="project" value="UniProtKB-EC"/>
</dbReference>
<dbReference type="RefSeq" id="WP_289268118.1">
    <property type="nucleotide sequence ID" value="NZ_OX365700.1"/>
</dbReference>
<reference evidence="7" key="1">
    <citation type="submission" date="2022-10" db="EMBL/GenBank/DDBJ databases">
        <authorList>
            <person name="Koch H."/>
        </authorList>
    </citation>
    <scope>NUCLEOTIDE SEQUENCE</scope>
    <source>
        <strain evidence="7">DNF</strain>
    </source>
</reference>
<protein>
    <recommendedName>
        <fullName evidence="2 4">acylphosphatase</fullName>
        <ecNumber evidence="2 4">3.6.1.7</ecNumber>
    </recommendedName>
</protein>
<dbReference type="EC" id="3.6.1.7" evidence="2 4"/>
<dbReference type="PROSITE" id="PS51160">
    <property type="entry name" value="ACYLPHOSPHATASE_3"/>
    <property type="match status" value="1"/>
</dbReference>
<feature type="active site" evidence="4">
    <location>
        <position position="21"/>
    </location>
</feature>
<name>A0AA86MYD1_9BACT</name>
<organism evidence="7 8">
    <name type="scientific">Nitrospira tepida</name>
    <dbReference type="NCBI Taxonomy" id="2973512"/>
    <lineage>
        <taxon>Bacteria</taxon>
        <taxon>Pseudomonadati</taxon>
        <taxon>Nitrospirota</taxon>
        <taxon>Nitrospiria</taxon>
        <taxon>Nitrospirales</taxon>
        <taxon>Nitrospiraceae</taxon>
        <taxon>Nitrospira</taxon>
    </lineage>
</organism>
<keyword evidence="8" id="KW-1185">Reference proteome</keyword>
<evidence type="ECO:0000256" key="2">
    <source>
        <dbReference type="ARBA" id="ARBA00012150"/>
    </source>
</evidence>
<dbReference type="AlphaFoldDB" id="A0AA86MYD1"/>
<dbReference type="InterPro" id="IPR036046">
    <property type="entry name" value="Acylphosphatase-like_dom_sf"/>
</dbReference>
<comment type="catalytic activity">
    <reaction evidence="3 4">
        <text>an acyl phosphate + H2O = a carboxylate + phosphate + H(+)</text>
        <dbReference type="Rhea" id="RHEA:14965"/>
        <dbReference type="ChEBI" id="CHEBI:15377"/>
        <dbReference type="ChEBI" id="CHEBI:15378"/>
        <dbReference type="ChEBI" id="CHEBI:29067"/>
        <dbReference type="ChEBI" id="CHEBI:43474"/>
        <dbReference type="ChEBI" id="CHEBI:59918"/>
        <dbReference type="EC" id="3.6.1.7"/>
    </reaction>
</comment>
<dbReference type="KEGG" id="nti:DNFV4_01598"/>
<proteinExistence type="inferred from homology"/>
<dbReference type="EMBL" id="OX365700">
    <property type="protein sequence ID" value="CAI4031169.1"/>
    <property type="molecule type" value="Genomic_DNA"/>
</dbReference>
<gene>
    <name evidence="7" type="ORF">DNFV4_01598</name>
</gene>